<evidence type="ECO:0000256" key="1">
    <source>
        <dbReference type="SAM" id="Phobius"/>
    </source>
</evidence>
<sequence length="182" mass="20363">MIRINLLPVRAVQKQEQLRGQLVVLALCLILTGVGCGGFYMSVSMKIDDQKAAIGQKQARIAQLHKAIGEVGKFKKLQKELRGKLEVLESLKKSRNGPVRLLDELNRALPPKLWLTHFGQAGKNIDIKGIGMDEATVAEFMRSLEQSPYYKNIQLRVTERVGQKGLKLQRFALSARSTTPKN</sequence>
<keyword evidence="1" id="KW-0472">Membrane</keyword>
<evidence type="ECO:0000313" key="3">
    <source>
        <dbReference type="Proteomes" id="UP000236340"/>
    </source>
</evidence>
<evidence type="ECO:0000313" key="2">
    <source>
        <dbReference type="EMBL" id="PNU18903.1"/>
    </source>
</evidence>
<proteinExistence type="predicted"/>
<feature type="transmembrane region" description="Helical" evidence="1">
    <location>
        <begin position="21"/>
        <end position="41"/>
    </location>
</feature>
<dbReference type="Proteomes" id="UP000236340">
    <property type="component" value="Unassembled WGS sequence"/>
</dbReference>
<dbReference type="PANTHER" id="PTHR40278:SF2">
    <property type="entry name" value="TYPE IV PILUS INNER MEMBRANE COMPONENT PILN"/>
    <property type="match status" value="1"/>
</dbReference>
<dbReference type="Pfam" id="PF05137">
    <property type="entry name" value="PilN"/>
    <property type="match status" value="1"/>
</dbReference>
<dbReference type="EMBL" id="PPFX01000046">
    <property type="protein sequence ID" value="PNU18903.1"/>
    <property type="molecule type" value="Genomic_DNA"/>
</dbReference>
<dbReference type="AlphaFoldDB" id="A0A2K2H6Q4"/>
<accession>A0A2K2H6Q4</accession>
<dbReference type="PANTHER" id="PTHR40278">
    <property type="entry name" value="DNA UTILIZATION PROTEIN HOFN"/>
    <property type="match status" value="1"/>
</dbReference>
<dbReference type="RefSeq" id="WP_103116571.1">
    <property type="nucleotide sequence ID" value="NZ_PPFX01000046.1"/>
</dbReference>
<name>A0A2K2H6Q4_9BACT</name>
<dbReference type="InterPro" id="IPR052534">
    <property type="entry name" value="Extracell_DNA_Util/SecSys_Comp"/>
</dbReference>
<gene>
    <name evidence="2" type="ORF">C2E25_15180</name>
</gene>
<dbReference type="InterPro" id="IPR007813">
    <property type="entry name" value="PilN"/>
</dbReference>
<reference evidence="2 3" key="1">
    <citation type="journal article" date="2018" name="Genome Announc.">
        <title>Genome Sequence of Geothermobacter sp. HR-1 Iron Reducer from the Loihi Seamount.</title>
        <authorList>
            <person name="Smith H."/>
            <person name="Abuyen K."/>
            <person name="Tremblay J."/>
            <person name="Savalia P."/>
            <person name="Perez-Rodriguez I."/>
            <person name="Emerson D."/>
            <person name="Tully B."/>
            <person name="Amend J."/>
        </authorList>
    </citation>
    <scope>NUCLEOTIDE SEQUENCE [LARGE SCALE GENOMIC DNA]</scope>
    <source>
        <strain evidence="2 3">HR-1</strain>
    </source>
</reference>
<protein>
    <submittedName>
        <fullName evidence="2">Fimbrial protein</fullName>
    </submittedName>
</protein>
<dbReference type="GO" id="GO:0043683">
    <property type="term" value="P:type IV pilus assembly"/>
    <property type="evidence" value="ECO:0007669"/>
    <property type="project" value="TreeGrafter"/>
</dbReference>
<dbReference type="OrthoDB" id="5296173at2"/>
<keyword evidence="1" id="KW-0812">Transmembrane</keyword>
<organism evidence="2 3">
    <name type="scientific">Geothermobacter hydrogeniphilus</name>
    <dbReference type="NCBI Taxonomy" id="1969733"/>
    <lineage>
        <taxon>Bacteria</taxon>
        <taxon>Pseudomonadati</taxon>
        <taxon>Thermodesulfobacteriota</taxon>
        <taxon>Desulfuromonadia</taxon>
        <taxon>Desulfuromonadales</taxon>
        <taxon>Geothermobacteraceae</taxon>
        <taxon>Geothermobacter</taxon>
    </lineage>
</organism>
<keyword evidence="1" id="KW-1133">Transmembrane helix</keyword>
<comment type="caution">
    <text evidence="2">The sequence shown here is derived from an EMBL/GenBank/DDBJ whole genome shotgun (WGS) entry which is preliminary data.</text>
</comment>
<dbReference type="GO" id="GO:0043107">
    <property type="term" value="P:type IV pilus-dependent motility"/>
    <property type="evidence" value="ECO:0007669"/>
    <property type="project" value="TreeGrafter"/>
</dbReference>